<keyword evidence="3" id="KW-1185">Reference proteome</keyword>
<feature type="region of interest" description="Disordered" evidence="1">
    <location>
        <begin position="27"/>
        <end position="74"/>
    </location>
</feature>
<reference evidence="2 3" key="1">
    <citation type="journal article" date="2024" name="G3 (Bethesda)">
        <title>Genome assembly of Hibiscus sabdariffa L. provides insights into metabolisms of medicinal natural products.</title>
        <authorList>
            <person name="Kim T."/>
        </authorList>
    </citation>
    <scope>NUCLEOTIDE SEQUENCE [LARGE SCALE GENOMIC DNA]</scope>
    <source>
        <strain evidence="2">TK-2024</strain>
        <tissue evidence="2">Old leaves</tissue>
    </source>
</reference>
<comment type="caution">
    <text evidence="2">The sequence shown here is derived from an EMBL/GenBank/DDBJ whole genome shotgun (WGS) entry which is preliminary data.</text>
</comment>
<protein>
    <submittedName>
        <fullName evidence="2">Uncharacterized protein</fullName>
    </submittedName>
</protein>
<organism evidence="2 3">
    <name type="scientific">Hibiscus sabdariffa</name>
    <name type="common">roselle</name>
    <dbReference type="NCBI Taxonomy" id="183260"/>
    <lineage>
        <taxon>Eukaryota</taxon>
        <taxon>Viridiplantae</taxon>
        <taxon>Streptophyta</taxon>
        <taxon>Embryophyta</taxon>
        <taxon>Tracheophyta</taxon>
        <taxon>Spermatophyta</taxon>
        <taxon>Magnoliopsida</taxon>
        <taxon>eudicotyledons</taxon>
        <taxon>Gunneridae</taxon>
        <taxon>Pentapetalae</taxon>
        <taxon>rosids</taxon>
        <taxon>malvids</taxon>
        <taxon>Malvales</taxon>
        <taxon>Malvaceae</taxon>
        <taxon>Malvoideae</taxon>
        <taxon>Hibiscus</taxon>
    </lineage>
</organism>
<proteinExistence type="predicted"/>
<evidence type="ECO:0000313" key="2">
    <source>
        <dbReference type="EMBL" id="KAK8500442.1"/>
    </source>
</evidence>
<name>A0ABR2B163_9ROSI</name>
<feature type="compositionally biased region" description="Basic and acidic residues" evidence="1">
    <location>
        <begin position="65"/>
        <end position="74"/>
    </location>
</feature>
<gene>
    <name evidence="2" type="ORF">V6N12_001331</name>
</gene>
<accession>A0ABR2B163</accession>
<evidence type="ECO:0000256" key="1">
    <source>
        <dbReference type="SAM" id="MobiDB-lite"/>
    </source>
</evidence>
<feature type="compositionally biased region" description="Low complexity" evidence="1">
    <location>
        <begin position="49"/>
        <end position="61"/>
    </location>
</feature>
<sequence length="74" mass="7881">MERIGGYCANFSFPVVDTNLRNPRPEVASRCEPIEGPGRASLQAASRASPPGGLVSGLSGLAYTDTRRSKSDER</sequence>
<dbReference type="Proteomes" id="UP001472677">
    <property type="component" value="Unassembled WGS sequence"/>
</dbReference>
<dbReference type="EMBL" id="JBBPBM010000216">
    <property type="protein sequence ID" value="KAK8500442.1"/>
    <property type="molecule type" value="Genomic_DNA"/>
</dbReference>
<evidence type="ECO:0000313" key="3">
    <source>
        <dbReference type="Proteomes" id="UP001472677"/>
    </source>
</evidence>